<dbReference type="AlphaFoldDB" id="A0AAW1PBX4"/>
<feature type="compositionally biased region" description="Low complexity" evidence="1">
    <location>
        <begin position="188"/>
        <end position="197"/>
    </location>
</feature>
<feature type="region of interest" description="Disordered" evidence="1">
    <location>
        <begin position="74"/>
        <end position="93"/>
    </location>
</feature>
<feature type="region of interest" description="Disordered" evidence="1">
    <location>
        <begin position="1"/>
        <end position="36"/>
    </location>
</feature>
<feature type="compositionally biased region" description="Polar residues" evidence="1">
    <location>
        <begin position="128"/>
        <end position="143"/>
    </location>
</feature>
<sequence length="471" mass="48750">MQSGCIASDDRTHSAKECPDVKATPSPRSQPAGSGKAWHEFVAELNTLSLLAQADLQAAVVGPVSHTTFLAQLSPSKAAPEQPVITSGAQPDSGALPPLTAAAIRAAWGQAGRRLSMTQSGQPTIVVRSSSPQATQKGATTIVVTPPSPSHRPATSQQAPLTPLNSARLRARFATQRPASPTAPPAPSAATSATGRAKAAVGRVPAASVVSAPNAIMADPNSSTATGTAATDDGDRAWALQTELSDDVEPTPGHTFPTPAAAPPEPSPFASAMPATSDGDIARSEGTAAEADNPPSASEGPLATLSPNGGAKRGNGHGRVSDLQERPSKLLRMSRALSINTVLQCVDGQDTKESLGAAVGGAATTVKHKLGESTVELFYMTALVPEKFLEQLPPTLFVSELANRNNVKLGKHYVMRCNLGFMTDKQLHKLTMLANVKLVAVCHLQHCTLTLVPDIHPKNGLRVVGFLLADD</sequence>
<proteinExistence type="predicted"/>
<feature type="compositionally biased region" description="Low complexity" evidence="1">
    <location>
        <begin position="250"/>
        <end position="259"/>
    </location>
</feature>
<feature type="region of interest" description="Disordered" evidence="1">
    <location>
        <begin position="245"/>
        <end position="327"/>
    </location>
</feature>
<evidence type="ECO:0000256" key="1">
    <source>
        <dbReference type="SAM" id="MobiDB-lite"/>
    </source>
</evidence>
<evidence type="ECO:0000313" key="2">
    <source>
        <dbReference type="EMBL" id="KAK9805568.1"/>
    </source>
</evidence>
<feature type="compositionally biased region" description="Polar residues" evidence="1">
    <location>
        <begin position="153"/>
        <end position="162"/>
    </location>
</feature>
<feature type="region of interest" description="Disordered" evidence="1">
    <location>
        <begin position="176"/>
        <end position="197"/>
    </location>
</feature>
<comment type="caution">
    <text evidence="2">The sequence shown here is derived from an EMBL/GenBank/DDBJ whole genome shotgun (WGS) entry which is preliminary data.</text>
</comment>
<evidence type="ECO:0000313" key="3">
    <source>
        <dbReference type="Proteomes" id="UP001489004"/>
    </source>
</evidence>
<keyword evidence="3" id="KW-1185">Reference proteome</keyword>
<feature type="compositionally biased region" description="Basic and acidic residues" evidence="1">
    <location>
        <begin position="8"/>
        <end position="20"/>
    </location>
</feature>
<reference evidence="2 3" key="1">
    <citation type="journal article" date="2024" name="Nat. Commun.">
        <title>Phylogenomics reveals the evolutionary origins of lichenization in chlorophyte algae.</title>
        <authorList>
            <person name="Puginier C."/>
            <person name="Libourel C."/>
            <person name="Otte J."/>
            <person name="Skaloud P."/>
            <person name="Haon M."/>
            <person name="Grisel S."/>
            <person name="Petersen M."/>
            <person name="Berrin J.G."/>
            <person name="Delaux P.M."/>
            <person name="Dal Grande F."/>
            <person name="Keller J."/>
        </authorList>
    </citation>
    <scope>NUCLEOTIDE SEQUENCE [LARGE SCALE GENOMIC DNA]</scope>
    <source>
        <strain evidence="2 3">SAG 2043</strain>
    </source>
</reference>
<name>A0AAW1PBX4_9CHLO</name>
<protein>
    <submittedName>
        <fullName evidence="2">Uncharacterized protein</fullName>
    </submittedName>
</protein>
<dbReference type="Proteomes" id="UP001489004">
    <property type="component" value="Unassembled WGS sequence"/>
</dbReference>
<accession>A0AAW1PBX4</accession>
<feature type="region of interest" description="Disordered" evidence="1">
    <location>
        <begin position="128"/>
        <end position="162"/>
    </location>
</feature>
<gene>
    <name evidence="2" type="ORF">WJX72_005675</name>
</gene>
<dbReference type="EMBL" id="JALJOR010000015">
    <property type="protein sequence ID" value="KAK9805568.1"/>
    <property type="molecule type" value="Genomic_DNA"/>
</dbReference>
<organism evidence="2 3">
    <name type="scientific">[Myrmecia] bisecta</name>
    <dbReference type="NCBI Taxonomy" id="41462"/>
    <lineage>
        <taxon>Eukaryota</taxon>
        <taxon>Viridiplantae</taxon>
        <taxon>Chlorophyta</taxon>
        <taxon>core chlorophytes</taxon>
        <taxon>Trebouxiophyceae</taxon>
        <taxon>Trebouxiales</taxon>
        <taxon>Trebouxiaceae</taxon>
        <taxon>Myrmecia</taxon>
    </lineage>
</organism>